<protein>
    <submittedName>
        <fullName evidence="1">Uncharacterized protein</fullName>
    </submittedName>
</protein>
<evidence type="ECO:0000313" key="1">
    <source>
        <dbReference type="EMBL" id="KAJ0981731.1"/>
    </source>
</evidence>
<accession>A0A9D5CY85</accession>
<reference evidence="1" key="1">
    <citation type="submission" date="2021-03" db="EMBL/GenBank/DDBJ databases">
        <authorList>
            <person name="Li Z."/>
            <person name="Yang C."/>
        </authorList>
    </citation>
    <scope>NUCLEOTIDE SEQUENCE</scope>
    <source>
        <strain evidence="1">Dzin_1.0</strain>
        <tissue evidence="1">Leaf</tissue>
    </source>
</reference>
<proteinExistence type="predicted"/>
<organism evidence="1 2">
    <name type="scientific">Dioscorea zingiberensis</name>
    <dbReference type="NCBI Taxonomy" id="325984"/>
    <lineage>
        <taxon>Eukaryota</taxon>
        <taxon>Viridiplantae</taxon>
        <taxon>Streptophyta</taxon>
        <taxon>Embryophyta</taxon>
        <taxon>Tracheophyta</taxon>
        <taxon>Spermatophyta</taxon>
        <taxon>Magnoliopsida</taxon>
        <taxon>Liliopsida</taxon>
        <taxon>Dioscoreales</taxon>
        <taxon>Dioscoreaceae</taxon>
        <taxon>Dioscorea</taxon>
    </lineage>
</organism>
<evidence type="ECO:0000313" key="2">
    <source>
        <dbReference type="Proteomes" id="UP001085076"/>
    </source>
</evidence>
<reference evidence="1" key="2">
    <citation type="journal article" date="2022" name="Hortic Res">
        <title>The genome of Dioscorea zingiberensis sheds light on the biosynthesis, origin and evolution of the medicinally important diosgenin saponins.</title>
        <authorList>
            <person name="Li Y."/>
            <person name="Tan C."/>
            <person name="Li Z."/>
            <person name="Guo J."/>
            <person name="Li S."/>
            <person name="Chen X."/>
            <person name="Wang C."/>
            <person name="Dai X."/>
            <person name="Yang H."/>
            <person name="Song W."/>
            <person name="Hou L."/>
            <person name="Xu J."/>
            <person name="Tong Z."/>
            <person name="Xu A."/>
            <person name="Yuan X."/>
            <person name="Wang W."/>
            <person name="Yang Q."/>
            <person name="Chen L."/>
            <person name="Sun Z."/>
            <person name="Wang K."/>
            <person name="Pan B."/>
            <person name="Chen J."/>
            <person name="Bao Y."/>
            <person name="Liu F."/>
            <person name="Qi X."/>
            <person name="Gang D.R."/>
            <person name="Wen J."/>
            <person name="Li J."/>
        </authorList>
    </citation>
    <scope>NUCLEOTIDE SEQUENCE</scope>
    <source>
        <strain evidence="1">Dzin_1.0</strain>
    </source>
</reference>
<dbReference type="AlphaFoldDB" id="A0A9D5CY85"/>
<sequence>MRLLCGVSIPLWRMLEMPPRRRRRRRERGDASHPRIKAKVLSFVAIPILCMSLGLHRFKPLKIERNGETDFG</sequence>
<comment type="caution">
    <text evidence="1">The sequence shown here is derived from an EMBL/GenBank/DDBJ whole genome shotgun (WGS) entry which is preliminary data.</text>
</comment>
<dbReference type="Proteomes" id="UP001085076">
    <property type="component" value="Miscellaneous, Linkage group lg02"/>
</dbReference>
<gene>
    <name evidence="1" type="ORF">J5N97_009986</name>
</gene>
<name>A0A9D5CY85_9LILI</name>
<dbReference type="EMBL" id="JAGGNH010000002">
    <property type="protein sequence ID" value="KAJ0981731.1"/>
    <property type="molecule type" value="Genomic_DNA"/>
</dbReference>
<keyword evidence="2" id="KW-1185">Reference proteome</keyword>